<dbReference type="EnsemblMetazoa" id="tetur12g01590.1">
    <property type="protein sequence ID" value="tetur12g01590.1"/>
    <property type="gene ID" value="tetur12g01590"/>
</dbReference>
<feature type="region of interest" description="Disordered" evidence="1">
    <location>
        <begin position="91"/>
        <end position="162"/>
    </location>
</feature>
<feature type="compositionally biased region" description="Acidic residues" evidence="1">
    <location>
        <begin position="130"/>
        <end position="142"/>
    </location>
</feature>
<organism evidence="2 3">
    <name type="scientific">Tetranychus urticae</name>
    <name type="common">Two-spotted spider mite</name>
    <dbReference type="NCBI Taxonomy" id="32264"/>
    <lineage>
        <taxon>Eukaryota</taxon>
        <taxon>Metazoa</taxon>
        <taxon>Ecdysozoa</taxon>
        <taxon>Arthropoda</taxon>
        <taxon>Chelicerata</taxon>
        <taxon>Arachnida</taxon>
        <taxon>Acari</taxon>
        <taxon>Acariformes</taxon>
        <taxon>Trombidiformes</taxon>
        <taxon>Prostigmata</taxon>
        <taxon>Eleutherengona</taxon>
        <taxon>Raphignathae</taxon>
        <taxon>Tetranychoidea</taxon>
        <taxon>Tetranychidae</taxon>
        <taxon>Tetranychus</taxon>
    </lineage>
</organism>
<dbReference type="HOGENOM" id="CLU_1888437_0_0_1"/>
<feature type="compositionally biased region" description="Basic and acidic residues" evidence="1">
    <location>
        <begin position="91"/>
        <end position="104"/>
    </location>
</feature>
<dbReference type="EMBL" id="CAEY01000114">
    <property type="status" value="NOT_ANNOTATED_CDS"/>
    <property type="molecule type" value="Genomic_DNA"/>
</dbReference>
<protein>
    <submittedName>
        <fullName evidence="2">Uncharacterized protein</fullName>
    </submittedName>
</protein>
<accession>T1KIJ5</accession>
<keyword evidence="3" id="KW-1185">Reference proteome</keyword>
<evidence type="ECO:0000313" key="2">
    <source>
        <dbReference type="EnsemblMetazoa" id="tetur12g01590.1"/>
    </source>
</evidence>
<dbReference type="AlphaFoldDB" id="T1KIJ5"/>
<proteinExistence type="predicted"/>
<reference evidence="2" key="2">
    <citation type="submission" date="2015-06" db="UniProtKB">
        <authorList>
            <consortium name="EnsemblMetazoa"/>
        </authorList>
    </citation>
    <scope>IDENTIFICATION</scope>
</reference>
<name>T1KIJ5_TETUR</name>
<evidence type="ECO:0000256" key="1">
    <source>
        <dbReference type="SAM" id="MobiDB-lite"/>
    </source>
</evidence>
<dbReference type="Proteomes" id="UP000015104">
    <property type="component" value="Unassembled WGS sequence"/>
</dbReference>
<evidence type="ECO:0000313" key="3">
    <source>
        <dbReference type="Proteomes" id="UP000015104"/>
    </source>
</evidence>
<feature type="compositionally biased region" description="Basic and acidic residues" evidence="1">
    <location>
        <begin position="153"/>
        <end position="162"/>
    </location>
</feature>
<reference evidence="3" key="1">
    <citation type="submission" date="2011-08" db="EMBL/GenBank/DDBJ databases">
        <authorList>
            <person name="Rombauts S."/>
        </authorList>
    </citation>
    <scope>NUCLEOTIDE SEQUENCE</scope>
    <source>
        <strain evidence="3">London</strain>
    </source>
</reference>
<sequence>MKNVKMDLKYQKTNENLTQPLTINTTSMVTNEFTMLNTNDSMVHPWLPIGNFTNILNQSYTLDTFTEPKVNAYQIESQNILSVYKVIDETEASNKSDNINREGNLDESLPSFFDDSPTKDEDYAGGAYGNDEDNDEESDDELANGNLRSNFISREDEGDKLT</sequence>